<name>A4TG15_MYCGI</name>
<evidence type="ECO:0000313" key="1">
    <source>
        <dbReference type="EMBL" id="ABP47926.1"/>
    </source>
</evidence>
<sequence length="476" mass="49394">MIAGQATPAELVAECLDGGVRRLLGGVHSLTSARAVVVRVDPQWVWVKFSTDPGRLAAPWEFVDAGWVRAPRGSEPGLRDASADPVLVVLGVGESELLAVNALAIDEIGVTCTGRDAMIAHWTMQAAAQGVVADDAAIAGARVSGNPDATVVIADPLLADDPGWVDVLAAGTAWPVRPLRRPVLALPDGTPGIERGAVETDPIDSNSPIAGVADGGQIAGEGVKVESTGLVIDPVDVASTLDAAATEPPAPADPVVAADDVSTRVAGTDLRPVTGEAAVAPDRPQGPWMTVFGGFEVVDGTGSPFQPMQQQIIGAIAFCQPIVTADLCDMLFGDPARPKSFHVALSKIRNRGLDPRHTDTGYVLDINSEWRQFVELVGEDPATASTGALASAAAMVSAPLFGAEPPRWAAAQIAEMTSVVCLVCRELAARHCEDPPTALRYARLGLVFDPDHFELGRMVELLTQGAGGVPDRGIAS</sequence>
<accession>A4TG15</accession>
<protein>
    <submittedName>
        <fullName evidence="1">Uncharacterized protein</fullName>
    </submittedName>
</protein>
<dbReference type="OrthoDB" id="4746038at2"/>
<dbReference type="KEGG" id="mgi:Mflv_5465"/>
<gene>
    <name evidence="1" type="ordered locus">Mflv_5465</name>
</gene>
<reference evidence="1" key="1">
    <citation type="submission" date="2007-04" db="EMBL/GenBank/DDBJ databases">
        <title>Complete sequence of plasmid1 pMFLV01 of Mycobacterium gilvum PYR-GCK.</title>
        <authorList>
            <consortium name="US DOE Joint Genome Institute"/>
            <person name="Copeland A."/>
            <person name="Lucas S."/>
            <person name="Lapidus A."/>
            <person name="Barry K."/>
            <person name="Detter J.C."/>
            <person name="Glavina del Rio T."/>
            <person name="Hammon N."/>
            <person name="Israni S."/>
            <person name="Dalin E."/>
            <person name="Tice H."/>
            <person name="Pitluck S."/>
            <person name="Chain P."/>
            <person name="Malfatti S."/>
            <person name="Shin M."/>
            <person name="Vergez L."/>
            <person name="Schmutz J."/>
            <person name="Larimer F."/>
            <person name="Land M."/>
            <person name="Hauser L."/>
            <person name="Kyrpides N."/>
            <person name="Mikhailova N."/>
            <person name="Miller C."/>
            <person name="Richardson P."/>
        </authorList>
    </citation>
    <scope>NUCLEOTIDE SEQUENCE</scope>
    <source>
        <strain evidence="1">PYR-GCK</strain>
        <plasmid evidence="1">pMFLV01</plasmid>
    </source>
</reference>
<keyword evidence="1" id="KW-0614">Plasmid</keyword>
<geneLocation type="plasmid" evidence="1">
    <name>pMFLV01</name>
</geneLocation>
<proteinExistence type="predicted"/>
<dbReference type="HOGENOM" id="CLU_573436_0_0_11"/>
<dbReference type="EMBL" id="CP000657">
    <property type="protein sequence ID" value="ABP47926.1"/>
    <property type="molecule type" value="Genomic_DNA"/>
</dbReference>
<dbReference type="AlphaFoldDB" id="A4TG15"/>
<organism evidence="1">
    <name type="scientific">Mycolicibacterium gilvum (strain PYR-GCK)</name>
    <name type="common">Mycobacterium gilvum (strain PYR-GCK)</name>
    <dbReference type="NCBI Taxonomy" id="350054"/>
    <lineage>
        <taxon>Bacteria</taxon>
        <taxon>Bacillati</taxon>
        <taxon>Actinomycetota</taxon>
        <taxon>Actinomycetes</taxon>
        <taxon>Mycobacteriales</taxon>
        <taxon>Mycobacteriaceae</taxon>
        <taxon>Mycolicibacterium</taxon>
    </lineage>
</organism>